<dbReference type="AlphaFoldDB" id="E0VTF6"/>
<dbReference type="PANTHER" id="PTHR13316">
    <property type="entry name" value="ZINC FINGER, CCHC DOMAIN CONTAINING 8"/>
    <property type="match status" value="1"/>
</dbReference>
<comment type="subcellular location">
    <subcellularLocation>
        <location evidence="1">Nucleus</location>
    </subcellularLocation>
</comment>
<evidence type="ECO:0000313" key="7">
    <source>
        <dbReference type="EMBL" id="EEB16662.1"/>
    </source>
</evidence>
<dbReference type="RefSeq" id="XP_002429400.1">
    <property type="nucleotide sequence ID" value="XM_002429355.1"/>
</dbReference>
<organism>
    <name type="scientific">Pediculus humanus subsp. corporis</name>
    <name type="common">Body louse</name>
    <dbReference type="NCBI Taxonomy" id="121224"/>
    <lineage>
        <taxon>Eukaryota</taxon>
        <taxon>Metazoa</taxon>
        <taxon>Ecdysozoa</taxon>
        <taxon>Arthropoda</taxon>
        <taxon>Hexapoda</taxon>
        <taxon>Insecta</taxon>
        <taxon>Pterygota</taxon>
        <taxon>Neoptera</taxon>
        <taxon>Paraneoptera</taxon>
        <taxon>Psocodea</taxon>
        <taxon>Troctomorpha</taxon>
        <taxon>Phthiraptera</taxon>
        <taxon>Anoplura</taxon>
        <taxon>Pediculidae</taxon>
        <taxon>Pediculus</taxon>
    </lineage>
</organism>
<gene>
    <name evidence="8" type="primary">8230254</name>
    <name evidence="7" type="ORF">Phum_PHUM432040</name>
</gene>
<dbReference type="InterPro" id="IPR052115">
    <property type="entry name" value="NEXT_complex_subunit_ZCCHC8"/>
</dbReference>
<feature type="domain" description="PSP proline-rich" evidence="6">
    <location>
        <begin position="242"/>
        <end position="294"/>
    </location>
</feature>
<dbReference type="GO" id="GO:0008270">
    <property type="term" value="F:zinc ion binding"/>
    <property type="evidence" value="ECO:0007669"/>
    <property type="project" value="UniProtKB-KW"/>
</dbReference>
<keyword evidence="2" id="KW-0479">Metal-binding</keyword>
<dbReference type="Pfam" id="PF04046">
    <property type="entry name" value="PSP"/>
    <property type="match status" value="1"/>
</dbReference>
<dbReference type="EMBL" id="DS235763">
    <property type="protein sequence ID" value="EEB16662.1"/>
    <property type="molecule type" value="Genomic_DNA"/>
</dbReference>
<dbReference type="OrthoDB" id="8026949at2759"/>
<reference evidence="7" key="1">
    <citation type="submission" date="2007-04" db="EMBL/GenBank/DDBJ databases">
        <title>Annotation of Pediculus humanus corporis strain USDA.</title>
        <authorList>
            <person name="Kirkness E."/>
            <person name="Hannick L."/>
            <person name="Hass B."/>
            <person name="Bruggner R."/>
            <person name="Lawson D."/>
            <person name="Bidwell S."/>
            <person name="Joardar V."/>
            <person name="Caler E."/>
            <person name="Walenz B."/>
            <person name="Inman J."/>
            <person name="Schobel S."/>
            <person name="Galinsky K."/>
            <person name="Amedeo P."/>
            <person name="Strausberg R."/>
        </authorList>
    </citation>
    <scope>NUCLEOTIDE SEQUENCE</scope>
    <source>
        <strain evidence="7">USDA</strain>
    </source>
</reference>
<evidence type="ECO:0000313" key="8">
    <source>
        <dbReference type="EnsemblMetazoa" id="PHUM432040-PA"/>
    </source>
</evidence>
<dbReference type="EnsemblMetazoa" id="PHUM432040-RA">
    <property type="protein sequence ID" value="PHUM432040-PA"/>
    <property type="gene ID" value="PHUM432040"/>
</dbReference>
<dbReference type="Proteomes" id="UP000009046">
    <property type="component" value="Unassembled WGS sequence"/>
</dbReference>
<evidence type="ECO:0000256" key="3">
    <source>
        <dbReference type="ARBA" id="ARBA00022771"/>
    </source>
</evidence>
<dbReference type="InterPro" id="IPR006568">
    <property type="entry name" value="PSP_pro-rich"/>
</dbReference>
<keyword evidence="3" id="KW-0863">Zinc-finger</keyword>
<keyword evidence="9" id="KW-1185">Reference proteome</keyword>
<dbReference type="GeneID" id="8230254"/>
<dbReference type="KEGG" id="phu:Phum_PHUM432040"/>
<sequence length="524" mass="59614">MIKASSNSTESMCSIVLEQNLLNNQNIVGNNNEEKIKVNNDNCTSSPDNPETIDLSPEETSVIDMEIDSEEEFERQNSEKIDPFVTITFRDQPAEKLLKSSLIKFLSQKVEECSFVTNKENSLELKVYEKKAVKLLKNDILSFDLDTTPTHGKYCEVPKYGKNNNFGLYGKNLNSDDNEKNLNAPKVACFNCLGKHPLKDCVEVKDFRTINKNRLEFLNKAKANKAANPKPSRYHLDSVQKYSGIVPGVFSKKLRAALNLHRDQQPCFIYRMRLLGYPPAWLEEAKVSHSGVAMYDNTGVPTLDDDEEDEEEGEILSERCRDKFDISKIIEFPGFNVPLPNNFIDEAKLYGCPDISEEQSKQNLIKMLEPNTVQAYVKKTLNTSKPDEQIKKTAKRLLSPTIEEMEEKKRQLLMELDDEDLASPIKTNMEETMTMTTTTTTISYQIESKMDKNNEPGSVKNIEFGTPILKSVSPFSKLPSRELFSVNVSDIINFENLPNSTGKYENIRHVISKIRKVASKRKTK</sequence>
<dbReference type="HOGENOM" id="CLU_027456_0_0_1"/>
<dbReference type="eggNOG" id="KOG2673">
    <property type="taxonomic scope" value="Eukaryota"/>
</dbReference>
<evidence type="ECO:0000256" key="2">
    <source>
        <dbReference type="ARBA" id="ARBA00022723"/>
    </source>
</evidence>
<dbReference type="GO" id="GO:0071013">
    <property type="term" value="C:catalytic step 2 spliceosome"/>
    <property type="evidence" value="ECO:0007669"/>
    <property type="project" value="TreeGrafter"/>
</dbReference>
<evidence type="ECO:0000256" key="4">
    <source>
        <dbReference type="ARBA" id="ARBA00022833"/>
    </source>
</evidence>
<dbReference type="InParanoid" id="E0VTF6"/>
<dbReference type="OMA" id="KLCYVEN"/>
<name>E0VTF6_PEDHC</name>
<dbReference type="GO" id="GO:0003723">
    <property type="term" value="F:RNA binding"/>
    <property type="evidence" value="ECO:0007669"/>
    <property type="project" value="TreeGrafter"/>
</dbReference>
<dbReference type="CTD" id="8230254"/>
<evidence type="ECO:0000313" key="9">
    <source>
        <dbReference type="Proteomes" id="UP000009046"/>
    </source>
</evidence>
<evidence type="ECO:0000256" key="5">
    <source>
        <dbReference type="ARBA" id="ARBA00023242"/>
    </source>
</evidence>
<protein>
    <recommendedName>
        <fullName evidence="6">PSP proline-rich domain-containing protein</fullName>
    </recommendedName>
</protein>
<proteinExistence type="predicted"/>
<accession>E0VTF6</accession>
<reference evidence="7" key="2">
    <citation type="submission" date="2007-04" db="EMBL/GenBank/DDBJ databases">
        <title>The genome of the human body louse.</title>
        <authorList>
            <consortium name="The Human Body Louse Genome Consortium"/>
            <person name="Kirkness E."/>
            <person name="Walenz B."/>
            <person name="Hass B."/>
            <person name="Bruggner R."/>
            <person name="Strausberg R."/>
        </authorList>
    </citation>
    <scope>NUCLEOTIDE SEQUENCE</scope>
    <source>
        <strain evidence="7">USDA</strain>
    </source>
</reference>
<dbReference type="VEuPathDB" id="VectorBase:PHUM432040"/>
<dbReference type="SMART" id="SM00581">
    <property type="entry name" value="PSP"/>
    <property type="match status" value="1"/>
</dbReference>
<dbReference type="FunCoup" id="E0VTF6">
    <property type="interactions" value="92"/>
</dbReference>
<evidence type="ECO:0000256" key="1">
    <source>
        <dbReference type="ARBA" id="ARBA00004123"/>
    </source>
</evidence>
<evidence type="ECO:0000259" key="6">
    <source>
        <dbReference type="SMART" id="SM00581"/>
    </source>
</evidence>
<dbReference type="EMBL" id="AAZO01005268">
    <property type="status" value="NOT_ANNOTATED_CDS"/>
    <property type="molecule type" value="Genomic_DNA"/>
</dbReference>
<dbReference type="PANTHER" id="PTHR13316:SF0">
    <property type="entry name" value="ZINC FINGER CCHC DOMAIN-CONTAINING PROTEIN 8"/>
    <property type="match status" value="1"/>
</dbReference>
<keyword evidence="5" id="KW-0539">Nucleus</keyword>
<dbReference type="STRING" id="121224.E0VTF6"/>
<reference evidence="8" key="3">
    <citation type="submission" date="2020-05" db="UniProtKB">
        <authorList>
            <consortium name="EnsemblMetazoa"/>
        </authorList>
    </citation>
    <scope>IDENTIFICATION</scope>
    <source>
        <strain evidence="8">USDA</strain>
    </source>
</reference>
<keyword evidence="4" id="KW-0862">Zinc</keyword>